<proteinExistence type="predicted"/>
<keyword evidence="2" id="KW-1185">Reference proteome</keyword>
<accession>A0A8R1UUS2</accession>
<gene>
    <name evidence="1" type="primary">WBGene00279522</name>
</gene>
<name>A0A2A6CP18_PRIPA</name>
<evidence type="ECO:0000313" key="1">
    <source>
        <dbReference type="EnsemblMetazoa" id="PPA41153.1"/>
    </source>
</evidence>
<organism evidence="1 2">
    <name type="scientific">Pristionchus pacificus</name>
    <name type="common">Parasitic nematode worm</name>
    <dbReference type="NCBI Taxonomy" id="54126"/>
    <lineage>
        <taxon>Eukaryota</taxon>
        <taxon>Metazoa</taxon>
        <taxon>Ecdysozoa</taxon>
        <taxon>Nematoda</taxon>
        <taxon>Chromadorea</taxon>
        <taxon>Rhabditida</taxon>
        <taxon>Rhabditina</taxon>
        <taxon>Diplogasteromorpha</taxon>
        <taxon>Diplogasteroidea</taxon>
        <taxon>Neodiplogasteridae</taxon>
        <taxon>Pristionchus</taxon>
    </lineage>
</organism>
<protein>
    <submittedName>
        <fullName evidence="1">Uncharacterized protein</fullName>
    </submittedName>
</protein>
<dbReference type="InterPro" id="IPR053286">
    <property type="entry name" value="Nematode_rcpt-like_srab"/>
</dbReference>
<reference evidence="1" key="2">
    <citation type="submission" date="2022-06" db="UniProtKB">
        <authorList>
            <consortium name="EnsemblMetazoa"/>
        </authorList>
    </citation>
    <scope>IDENTIFICATION</scope>
    <source>
        <strain evidence="1">PS312</strain>
    </source>
</reference>
<accession>A0A2A6CP18</accession>
<dbReference type="PANTHER" id="PTHR46561">
    <property type="entry name" value="SERPENTINE RECEPTOR, CLASS AB (CLASS A-LIKE)-RELATED"/>
    <property type="match status" value="1"/>
</dbReference>
<dbReference type="PANTHER" id="PTHR46561:SF11">
    <property type="entry name" value="SERPENTINE RECEPTOR CLASS ALPHA_BETA-14"/>
    <property type="match status" value="1"/>
</dbReference>
<dbReference type="EnsemblMetazoa" id="PPA41153.1">
    <property type="protein sequence ID" value="PPA41153.1"/>
    <property type="gene ID" value="WBGene00279522"/>
</dbReference>
<dbReference type="AlphaFoldDB" id="A0A2A6CP18"/>
<reference evidence="2" key="1">
    <citation type="journal article" date="2008" name="Nat. Genet.">
        <title>The Pristionchus pacificus genome provides a unique perspective on nematode lifestyle and parasitism.</title>
        <authorList>
            <person name="Dieterich C."/>
            <person name="Clifton S.W."/>
            <person name="Schuster L.N."/>
            <person name="Chinwalla A."/>
            <person name="Delehaunty K."/>
            <person name="Dinkelacker I."/>
            <person name="Fulton L."/>
            <person name="Fulton R."/>
            <person name="Godfrey J."/>
            <person name="Minx P."/>
            <person name="Mitreva M."/>
            <person name="Roeseler W."/>
            <person name="Tian H."/>
            <person name="Witte H."/>
            <person name="Yang S.P."/>
            <person name="Wilson R.K."/>
            <person name="Sommer R.J."/>
        </authorList>
    </citation>
    <scope>NUCLEOTIDE SEQUENCE [LARGE SCALE GENOMIC DNA]</scope>
    <source>
        <strain evidence="2">PS312</strain>
    </source>
</reference>
<sequence>MNATQITLCVDFYINYQRNAKKISPSLAVSYQIIENRRIVLTLIPIELTQTMLGLFTGFTLMLHKNLIACPTPVGQQVFHESVTLSVCFPMILTFLIKHSAEKNLNRPCLQEPDVDHFAELRKSWDRLSAQHKDDRTIKYATS</sequence>
<evidence type="ECO:0000313" key="2">
    <source>
        <dbReference type="Proteomes" id="UP000005239"/>
    </source>
</evidence>
<dbReference type="Proteomes" id="UP000005239">
    <property type="component" value="Unassembled WGS sequence"/>
</dbReference>